<dbReference type="EMBL" id="MN740854">
    <property type="protein sequence ID" value="QHU15254.1"/>
    <property type="molecule type" value="Genomic_DNA"/>
</dbReference>
<protein>
    <submittedName>
        <fullName evidence="1">Uncharacterized protein</fullName>
    </submittedName>
</protein>
<evidence type="ECO:0000313" key="1">
    <source>
        <dbReference type="EMBL" id="QHU15254.1"/>
    </source>
</evidence>
<sequence length="249" mass="26846">MKALSVLLLGVYVLMVGSVLVTAVLVSGQVKLKTAVARHAPTLVVAAPESQSHAIRAFNEASEQAVDNAMWVQTTEPGPLDKAVYREIVVDATLTALQWPGETDERPHDPLCVGSMVIRRYATPEAREVHRLEQRTSSAGTLVTYLAERRGHKKVALVFTPPGYGTAALDGPSLRFVHTLMDLGVHAVTVRPREPGDVDLGWATDAALGVNKKGTRDVVVVASVHDRAVARRIAALDWVNARGVVLVSW</sequence>
<proteinExistence type="predicted"/>
<reference evidence="1" key="1">
    <citation type="journal article" date="2020" name="Nature">
        <title>Giant virus diversity and host interactions through global metagenomics.</title>
        <authorList>
            <person name="Schulz F."/>
            <person name="Roux S."/>
            <person name="Paez-Espino D."/>
            <person name="Jungbluth S."/>
            <person name="Walsh D.A."/>
            <person name="Denef V.J."/>
            <person name="McMahon K.D."/>
            <person name="Konstantinidis K.T."/>
            <person name="Eloe-Fadrosh E.A."/>
            <person name="Kyrpides N.C."/>
            <person name="Woyke T."/>
        </authorList>
    </citation>
    <scope>NUCLEOTIDE SEQUENCE</scope>
    <source>
        <strain evidence="1">GVMAG-S-1103017-68</strain>
    </source>
</reference>
<organism evidence="1">
    <name type="scientific">viral metagenome</name>
    <dbReference type="NCBI Taxonomy" id="1070528"/>
    <lineage>
        <taxon>unclassified sequences</taxon>
        <taxon>metagenomes</taxon>
        <taxon>organismal metagenomes</taxon>
    </lineage>
</organism>
<accession>A0A6C0KG62</accession>
<dbReference type="AlphaFoldDB" id="A0A6C0KG62"/>
<name>A0A6C0KG62_9ZZZZ</name>